<dbReference type="EMBL" id="AP024169">
    <property type="protein sequence ID" value="BCN29904.1"/>
    <property type="molecule type" value="Genomic_DNA"/>
</dbReference>
<proteinExistence type="predicted"/>
<dbReference type="Proteomes" id="UP000595897">
    <property type="component" value="Chromosome"/>
</dbReference>
<accession>A0A7R7EJI2</accession>
<dbReference type="AlphaFoldDB" id="A0A7R7EJI2"/>
<keyword evidence="3" id="KW-1185">Reference proteome</keyword>
<evidence type="ECO:0000313" key="2">
    <source>
        <dbReference type="EMBL" id="BCN29904.1"/>
    </source>
</evidence>
<feature type="domain" description="DUF1653" evidence="1">
    <location>
        <begin position="12"/>
        <end position="67"/>
    </location>
</feature>
<dbReference type="InterPro" id="IPR023387">
    <property type="entry name" value="DUF1653-like_dom"/>
</dbReference>
<dbReference type="RefSeq" id="WP_271715159.1">
    <property type="nucleotide sequence ID" value="NZ_AP024169.1"/>
</dbReference>
<organism evidence="2 3">
    <name type="scientific">Anaeromicropila herbilytica</name>
    <dbReference type="NCBI Taxonomy" id="2785025"/>
    <lineage>
        <taxon>Bacteria</taxon>
        <taxon>Bacillati</taxon>
        <taxon>Bacillota</taxon>
        <taxon>Clostridia</taxon>
        <taxon>Lachnospirales</taxon>
        <taxon>Lachnospiraceae</taxon>
        <taxon>Anaeromicropila</taxon>
    </lineage>
</organism>
<dbReference type="Gene3D" id="2.30.30.320">
    <property type="entry name" value="DUF1653-like domain"/>
    <property type="match status" value="1"/>
</dbReference>
<dbReference type="Pfam" id="PF07866">
    <property type="entry name" value="DUF1653"/>
    <property type="match status" value="1"/>
</dbReference>
<protein>
    <recommendedName>
        <fullName evidence="1">DUF1653 domain-containing protein</fullName>
    </recommendedName>
</protein>
<dbReference type="InterPro" id="IPR037135">
    <property type="entry name" value="DUF1653-like_dom_sf"/>
</dbReference>
<reference evidence="2 3" key="1">
    <citation type="submission" date="2020-11" db="EMBL/GenBank/DDBJ databases">
        <title>Draft genome sequencing of a Lachnospiraceae strain isolated from anoxic soil subjected to BSD treatment.</title>
        <authorList>
            <person name="Uek A."/>
            <person name="Tonouchi A."/>
        </authorList>
    </citation>
    <scope>NUCLEOTIDE SEQUENCE [LARGE SCALE GENOMIC DNA]</scope>
    <source>
        <strain evidence="2 3">TB5</strain>
    </source>
</reference>
<sequence>MEKYKLPVPGEIYRHFKNKLYQIIAIAIHSETDEKMVVYQALYGKYQVFVRPLENFISKVDEHTYRFTLVDRDHLDNHEEDNQATSVKENRLDTIQKENAILDEPFYYDNSELIQFLDAKTCQEKLNILTSMKNQLNNNILNNMLISLDLAITDGTLEEHFDILKDYLQTRARFEINRLR</sequence>
<name>A0A7R7EJI2_9FIRM</name>
<evidence type="ECO:0000313" key="3">
    <source>
        <dbReference type="Proteomes" id="UP000595897"/>
    </source>
</evidence>
<gene>
    <name evidence="2" type="ORF">bsdtb5_11990</name>
</gene>
<evidence type="ECO:0000259" key="1">
    <source>
        <dbReference type="Pfam" id="PF07866"/>
    </source>
</evidence>
<dbReference type="KEGG" id="ahb:bsdtb5_11990"/>